<dbReference type="OrthoDB" id="10604398at2759"/>
<reference evidence="1 2" key="1">
    <citation type="submission" date="2018-11" db="EMBL/GenBank/DDBJ databases">
        <title>Genome sequence of Saitozyma podzolica DSM 27192.</title>
        <authorList>
            <person name="Aliyu H."/>
            <person name="Gorte O."/>
            <person name="Ochsenreither K."/>
        </authorList>
    </citation>
    <scope>NUCLEOTIDE SEQUENCE [LARGE SCALE GENOMIC DNA]</scope>
    <source>
        <strain evidence="1 2">DSM 27192</strain>
    </source>
</reference>
<keyword evidence="2" id="KW-1185">Reference proteome</keyword>
<dbReference type="AlphaFoldDB" id="A0A427YHM7"/>
<evidence type="ECO:0000313" key="2">
    <source>
        <dbReference type="Proteomes" id="UP000279259"/>
    </source>
</evidence>
<organism evidence="1 2">
    <name type="scientific">Saitozyma podzolica</name>
    <dbReference type="NCBI Taxonomy" id="1890683"/>
    <lineage>
        <taxon>Eukaryota</taxon>
        <taxon>Fungi</taxon>
        <taxon>Dikarya</taxon>
        <taxon>Basidiomycota</taxon>
        <taxon>Agaricomycotina</taxon>
        <taxon>Tremellomycetes</taxon>
        <taxon>Tremellales</taxon>
        <taxon>Trimorphomycetaceae</taxon>
        <taxon>Saitozyma</taxon>
    </lineage>
</organism>
<name>A0A427YHM7_9TREE</name>
<dbReference type="Proteomes" id="UP000279259">
    <property type="component" value="Unassembled WGS sequence"/>
</dbReference>
<evidence type="ECO:0000313" key="1">
    <source>
        <dbReference type="EMBL" id="RSH90557.1"/>
    </source>
</evidence>
<protein>
    <submittedName>
        <fullName evidence="1">Uncharacterized protein</fullName>
    </submittedName>
</protein>
<comment type="caution">
    <text evidence="1">The sequence shown here is derived from an EMBL/GenBank/DDBJ whole genome shotgun (WGS) entry which is preliminary data.</text>
</comment>
<sequence>MDVEELNLDMEAFSLSNATTQPDDDLNLDMEGVSTDSDTIRPGDDLDLDLAGWSLSDLSPFSSHVQQLASALSLGLDDIETRQSTAAQIPEGSELDMANAMVLTLPGAQTTSILVPRVMHWKPSPKENSKWSELSPAVLGTVLGNLSGLTSTGQASFQDLPEYLDAHVDDRLVQDDAAISAWTDSPYYNGQGTIVVVNQQYQVFLVPSLTSDEQQVVADNVSGLPLVVTDYDVSQIAQWHRAT</sequence>
<gene>
    <name evidence="1" type="ORF">EHS25_001162</name>
</gene>
<accession>A0A427YHM7</accession>
<proteinExistence type="predicted"/>
<dbReference type="EMBL" id="RSCD01000010">
    <property type="protein sequence ID" value="RSH90557.1"/>
    <property type="molecule type" value="Genomic_DNA"/>
</dbReference>